<dbReference type="CDD" id="cd22741">
    <property type="entry name" value="CART_CTD-like"/>
    <property type="match status" value="1"/>
</dbReference>
<reference evidence="6" key="2">
    <citation type="submission" date="2025-09" db="UniProtKB">
        <authorList>
            <consortium name="Ensembl"/>
        </authorList>
    </citation>
    <scope>IDENTIFICATION</scope>
</reference>
<feature type="region of interest" description="Disordered" evidence="5">
    <location>
        <begin position="1"/>
        <end position="84"/>
    </location>
</feature>
<keyword evidence="4" id="KW-1015">Disulfide bond</keyword>
<dbReference type="GO" id="GO:0043410">
    <property type="term" value="P:positive regulation of MAPK cascade"/>
    <property type="evidence" value="ECO:0007669"/>
    <property type="project" value="InterPro"/>
</dbReference>
<dbReference type="GO" id="GO:0008343">
    <property type="term" value="P:adult feeding behavior"/>
    <property type="evidence" value="ECO:0007669"/>
    <property type="project" value="InterPro"/>
</dbReference>
<dbReference type="GO" id="GO:0032099">
    <property type="term" value="P:negative regulation of appetite"/>
    <property type="evidence" value="ECO:0007669"/>
    <property type="project" value="InterPro"/>
</dbReference>
<organism evidence="6 7">
    <name type="scientific">Falco tinnunculus</name>
    <name type="common">Common kestrel</name>
    <dbReference type="NCBI Taxonomy" id="100819"/>
    <lineage>
        <taxon>Eukaryota</taxon>
        <taxon>Metazoa</taxon>
        <taxon>Chordata</taxon>
        <taxon>Craniata</taxon>
        <taxon>Vertebrata</taxon>
        <taxon>Euteleostomi</taxon>
        <taxon>Archelosauria</taxon>
        <taxon>Archosauria</taxon>
        <taxon>Dinosauria</taxon>
        <taxon>Saurischia</taxon>
        <taxon>Theropoda</taxon>
        <taxon>Coelurosauria</taxon>
        <taxon>Aves</taxon>
        <taxon>Neognathae</taxon>
        <taxon>Neoaves</taxon>
        <taxon>Telluraves</taxon>
        <taxon>Australaves</taxon>
        <taxon>Falconiformes</taxon>
        <taxon>Falconidae</taxon>
        <taxon>Falco</taxon>
    </lineage>
</organism>
<keyword evidence="3" id="KW-0964">Secreted</keyword>
<dbReference type="Gene3D" id="4.10.40.30">
    <property type="entry name" value="CART, C-terminal domain"/>
    <property type="match status" value="1"/>
</dbReference>
<dbReference type="GO" id="GO:0005615">
    <property type="term" value="C:extracellular space"/>
    <property type="evidence" value="ECO:0007669"/>
    <property type="project" value="InterPro"/>
</dbReference>
<comment type="similarity">
    <text evidence="2">Belongs to the CART family.</text>
</comment>
<evidence type="ECO:0008006" key="8">
    <source>
        <dbReference type="Google" id="ProtNLM"/>
    </source>
</evidence>
<dbReference type="PANTHER" id="PTHR16655">
    <property type="entry name" value="COCAINE AND AMPHETAMINE REGULATED TRANSCRIPT PROTEIN"/>
    <property type="match status" value="1"/>
</dbReference>
<protein>
    <recommendedName>
        <fullName evidence="8">Cocaine- and amphetamine-regulated transcript protein</fullName>
    </recommendedName>
</protein>
<sequence length="363" mass="37330">MWASGKGGQRLLSPPRSQATGRRSPHATRRAAGSGPPRRARGAAVGQHRAPLPYQGVPPGGPGCRDRQEQPSSTLAGSASEPWPGGGCTPPLSPFLSPPLCPLFWNKAVCATHVPACLHRPRRDPGLCQRLGRAGMSHAAVFAQGIGSALRLARAGGVSPAGRGAPCPPALGLLWLDAVLTSILLALGTGVPGDASPGDMSPHPPLLTASRFGGTHAPAGCQLPVCVSGCLPTPAAQGYKAAGARHVSASRDASGTRSMESAWLCLLCLLGSGLILPGTAELGVRPAESLPGQSREQPELVEVLQELLEKLGSPELPALEKRLSWVPSCQPGEPCAVRRGARIGKLCSCPRGTACNLFLLKCS</sequence>
<evidence type="ECO:0000256" key="5">
    <source>
        <dbReference type="SAM" id="MobiDB-lite"/>
    </source>
</evidence>
<dbReference type="GO" id="GO:0005184">
    <property type="term" value="F:neuropeptide hormone activity"/>
    <property type="evidence" value="ECO:0007669"/>
    <property type="project" value="InterPro"/>
</dbReference>
<proteinExistence type="inferred from homology"/>
<accession>A0A8C4XPC3</accession>
<dbReference type="OrthoDB" id="9936511at2759"/>
<dbReference type="InterPro" id="IPR036722">
    <property type="entry name" value="CART_C_sf"/>
</dbReference>
<keyword evidence="7" id="KW-1185">Reference proteome</keyword>
<evidence type="ECO:0000313" key="7">
    <source>
        <dbReference type="Proteomes" id="UP000694562"/>
    </source>
</evidence>
<name>A0A8C4XPC3_FALTI</name>
<dbReference type="SUPFAM" id="SSF64546">
    <property type="entry name" value="Satiety factor CART (cocaine and amphetamine regulated transcript)"/>
    <property type="match status" value="1"/>
</dbReference>
<evidence type="ECO:0000256" key="2">
    <source>
        <dbReference type="ARBA" id="ARBA00005294"/>
    </source>
</evidence>
<dbReference type="Pfam" id="PF06373">
    <property type="entry name" value="CART"/>
    <property type="match status" value="1"/>
</dbReference>
<comment type="subcellular location">
    <subcellularLocation>
        <location evidence="1">Secreted</location>
    </subcellularLocation>
</comment>
<dbReference type="Proteomes" id="UP000694562">
    <property type="component" value="Unplaced"/>
</dbReference>
<evidence type="ECO:0000256" key="3">
    <source>
        <dbReference type="ARBA" id="ARBA00022525"/>
    </source>
</evidence>
<dbReference type="InterPro" id="IPR009106">
    <property type="entry name" value="CART"/>
</dbReference>
<dbReference type="Ensembl" id="ENSFTIT00000012874.1">
    <property type="protein sequence ID" value="ENSFTIP00000012335.1"/>
    <property type="gene ID" value="ENSFTIG00000008270.1"/>
</dbReference>
<dbReference type="AlphaFoldDB" id="A0A8C4XPC3"/>
<evidence type="ECO:0000256" key="1">
    <source>
        <dbReference type="ARBA" id="ARBA00004613"/>
    </source>
</evidence>
<dbReference type="GO" id="GO:0009267">
    <property type="term" value="P:cellular response to starvation"/>
    <property type="evidence" value="ECO:0007669"/>
    <property type="project" value="InterPro"/>
</dbReference>
<dbReference type="GO" id="GO:0007186">
    <property type="term" value="P:G protein-coupled receptor signaling pathway"/>
    <property type="evidence" value="ECO:0007669"/>
    <property type="project" value="InterPro"/>
</dbReference>
<evidence type="ECO:0000256" key="4">
    <source>
        <dbReference type="ARBA" id="ARBA00023157"/>
    </source>
</evidence>
<evidence type="ECO:0000313" key="6">
    <source>
        <dbReference type="Ensembl" id="ENSFTIP00000012335.1"/>
    </source>
</evidence>
<reference evidence="6" key="1">
    <citation type="submission" date="2025-08" db="UniProtKB">
        <authorList>
            <consortium name="Ensembl"/>
        </authorList>
    </citation>
    <scope>IDENTIFICATION</scope>
</reference>